<accession>A0AAF0UAM5</accession>
<evidence type="ECO:0000313" key="1">
    <source>
        <dbReference type="EMBL" id="WMV42473.1"/>
    </source>
</evidence>
<evidence type="ECO:0000313" key="2">
    <source>
        <dbReference type="Proteomes" id="UP001234989"/>
    </source>
</evidence>
<sequence length="168" mass="19872">MKPLKIDSEQYAGREWNLEKICKKEVLRFNDHLTYTNNKGQTSIRFTDYRYTDQKEIDEDLDDNETTINMEGMNIQIIKEEDYEVDISIAKAKEIHELNKITLLKCKDCKLGEIEFAIVEQHFKECKFRTNNYGYRQEEDAQEESDDETTHSIKEFMETASTSSSPFQ</sequence>
<dbReference type="EMBL" id="CP133619">
    <property type="protein sequence ID" value="WMV42473.1"/>
    <property type="molecule type" value="Genomic_DNA"/>
</dbReference>
<proteinExistence type="predicted"/>
<name>A0AAF0UAM5_SOLVR</name>
<protein>
    <submittedName>
        <fullName evidence="1">Uncharacterized protein</fullName>
    </submittedName>
</protein>
<reference evidence="1" key="1">
    <citation type="submission" date="2023-08" db="EMBL/GenBank/DDBJ databases">
        <title>A de novo genome assembly of Solanum verrucosum Schlechtendal, a Mexican diploid species geographically isolated from the other diploid A-genome species in potato relatives.</title>
        <authorList>
            <person name="Hosaka K."/>
        </authorList>
    </citation>
    <scope>NUCLEOTIDE SEQUENCE</scope>
    <source>
        <tissue evidence="1">Young leaves</tissue>
    </source>
</reference>
<keyword evidence="2" id="KW-1185">Reference proteome</keyword>
<organism evidence="1 2">
    <name type="scientific">Solanum verrucosum</name>
    <dbReference type="NCBI Taxonomy" id="315347"/>
    <lineage>
        <taxon>Eukaryota</taxon>
        <taxon>Viridiplantae</taxon>
        <taxon>Streptophyta</taxon>
        <taxon>Embryophyta</taxon>
        <taxon>Tracheophyta</taxon>
        <taxon>Spermatophyta</taxon>
        <taxon>Magnoliopsida</taxon>
        <taxon>eudicotyledons</taxon>
        <taxon>Gunneridae</taxon>
        <taxon>Pentapetalae</taxon>
        <taxon>asterids</taxon>
        <taxon>lamiids</taxon>
        <taxon>Solanales</taxon>
        <taxon>Solanaceae</taxon>
        <taxon>Solanoideae</taxon>
        <taxon>Solaneae</taxon>
        <taxon>Solanum</taxon>
    </lineage>
</organism>
<dbReference type="Proteomes" id="UP001234989">
    <property type="component" value="Chromosome 8"/>
</dbReference>
<gene>
    <name evidence="1" type="ORF">MTR67_035858</name>
</gene>
<dbReference type="AlphaFoldDB" id="A0AAF0UAM5"/>